<feature type="transmembrane region" description="Helical" evidence="2">
    <location>
        <begin position="45"/>
        <end position="63"/>
    </location>
</feature>
<keyword evidence="2" id="KW-1133">Transmembrane helix</keyword>
<sequence length="98" mass="10113">MKIVQFLQDGSGTLSATRLGFLLWVIGVLVVWAVVSVTHPESAHGIDNSVLTLIGILMIGKVVQSFSANDGPTPPGGNQPPGGENSPAPIIPQGAMKI</sequence>
<feature type="transmembrane region" description="Helical" evidence="2">
    <location>
        <begin position="21"/>
        <end position="39"/>
    </location>
</feature>
<dbReference type="RefSeq" id="WP_135006013.1">
    <property type="nucleotide sequence ID" value="NZ_CP046674.1"/>
</dbReference>
<feature type="region of interest" description="Disordered" evidence="1">
    <location>
        <begin position="67"/>
        <end position="98"/>
    </location>
</feature>
<name>A0ABX7ZW04_9RALS</name>
<keyword evidence="4" id="KW-1185">Reference proteome</keyword>
<dbReference type="Proteomes" id="UP000680989">
    <property type="component" value="Chromosome"/>
</dbReference>
<accession>A0ABX7ZW04</accession>
<proteinExistence type="predicted"/>
<protein>
    <recommendedName>
        <fullName evidence="5">Transmembrane protein</fullName>
    </recommendedName>
</protein>
<gene>
    <name evidence="3" type="ORF">GO999_12425</name>
</gene>
<dbReference type="EMBL" id="CP046674">
    <property type="protein sequence ID" value="QUP59290.1"/>
    <property type="molecule type" value="Genomic_DNA"/>
</dbReference>
<evidence type="ECO:0000256" key="1">
    <source>
        <dbReference type="SAM" id="MobiDB-lite"/>
    </source>
</evidence>
<keyword evidence="2" id="KW-0812">Transmembrane</keyword>
<evidence type="ECO:0008006" key="5">
    <source>
        <dbReference type="Google" id="ProtNLM"/>
    </source>
</evidence>
<evidence type="ECO:0000313" key="4">
    <source>
        <dbReference type="Proteomes" id="UP000680989"/>
    </source>
</evidence>
<reference evidence="4" key="1">
    <citation type="submission" date="2019-12" db="EMBL/GenBank/DDBJ databases">
        <title>Whole-genome sequence of tobacco pathogen Ralstonia pseudosolanacearum strain RS, originating from Yunnan province of China.</title>
        <authorList>
            <person name="Lu C.-H."/>
        </authorList>
    </citation>
    <scope>NUCLEOTIDE SEQUENCE [LARGE SCALE GENOMIC DNA]</scope>
    <source>
        <strain evidence="4">RS</strain>
    </source>
</reference>
<evidence type="ECO:0000256" key="2">
    <source>
        <dbReference type="SAM" id="Phobius"/>
    </source>
</evidence>
<organism evidence="3 4">
    <name type="scientific">Ralstonia nicotianae</name>
    <dbReference type="NCBI Taxonomy" id="3037696"/>
    <lineage>
        <taxon>Bacteria</taxon>
        <taxon>Pseudomonadati</taxon>
        <taxon>Pseudomonadota</taxon>
        <taxon>Betaproteobacteria</taxon>
        <taxon>Burkholderiales</taxon>
        <taxon>Burkholderiaceae</taxon>
        <taxon>Ralstonia</taxon>
        <taxon>Ralstonia solanacearum species complex</taxon>
    </lineage>
</organism>
<keyword evidence="2" id="KW-0472">Membrane</keyword>
<evidence type="ECO:0000313" key="3">
    <source>
        <dbReference type="EMBL" id="QUP59290.1"/>
    </source>
</evidence>